<evidence type="ECO:0000256" key="2">
    <source>
        <dbReference type="ARBA" id="ARBA00006178"/>
    </source>
</evidence>
<dbReference type="InterPro" id="IPR045144">
    <property type="entry name" value="TAF4"/>
</dbReference>
<dbReference type="InterPro" id="IPR003894">
    <property type="entry name" value="TAFH_NHR1"/>
</dbReference>
<keyword evidence="7" id="KW-0472">Membrane</keyword>
<evidence type="ECO:0000256" key="1">
    <source>
        <dbReference type="ARBA" id="ARBA00004123"/>
    </source>
</evidence>
<keyword evidence="7" id="KW-0812">Transmembrane</keyword>
<sequence length="794" mass="85044">MGDRAQGHQIPVSVRIPVSSIRPAPRQTGSTATPNYTRPSMVNPVYLLPKSGLPAQPNVMQIRTLTATGSVSQTNGLVTNASILPRKSTRLFCIFINNYCITICLLIFLAQDISNRYWNKSRKNSSTASTQAMTASNSGAAKLVEFLNQLLELSKTSDSHSSVVRLIQALVNADLDASAFCDQLRVILKSANTSMDIAPFIKDNIDALRRDLANGVCRLSNIQPPSAMKISMPSNSMAPILGVAVSGSPGSVSVQVRPNVSVSGLSTAIAPRLGIPTISQPRIVGTLMGSTQSPVTIGQMTPVVLPSGTRPSITQPPLLAPAPPRTSVSASSTITNTTLAASLPKYRLTQPLNSVIAPQTMAAILPATSTNSVVSTRLTNTNSTLRANYPNLRPVLAPSPVSSASNTSAATGSLNQSLKSSTTVSIPTIVRAKPDASNRTGNYQTSTLAVSRTPSQFMSAVTSATATPSLSTSNTPSSTTAGGGLLLLNSLDKKSDMSEISRFRSISPSRDKPFFPPEQIRQVLTTHGFTNLNDDAVICLAHGMQSFMRTLLTRLSVIVSHRLERLADDPRLTQTDNVREQLQFLQKLDERDMMRQSELEKDLILKAAKSRSRNEDPDQIRMREMARRIATEDYEREKQHQANLTALSAIGPQRKRRLDTMDDPGNALLSDSGTGLLDPRDALGNTGSGHSRLSLVSASRLSLLSSGQSGPGGNLTQSSGLDSGQTGIFSTSGNPSAGEVGLPGASALSATSSSFSLTHSSRVHRANLKDIQLVLFRTPRLRRTRTFYRTHWRS</sequence>
<comment type="similarity">
    <text evidence="2">Belongs to the TAF4 family.</text>
</comment>
<evidence type="ECO:0000256" key="6">
    <source>
        <dbReference type="SAM" id="MobiDB-lite"/>
    </source>
</evidence>
<dbReference type="GO" id="GO:0006367">
    <property type="term" value="P:transcription initiation at RNA polymerase II promoter"/>
    <property type="evidence" value="ECO:0007669"/>
    <property type="project" value="TreeGrafter"/>
</dbReference>
<protein>
    <submittedName>
        <fullName evidence="9">Transcription initiation factor</fullName>
    </submittedName>
</protein>
<comment type="caution">
    <text evidence="9">The sequence shown here is derived from an EMBL/GenBank/DDBJ whole genome shotgun (WGS) entry which is preliminary data.</text>
</comment>
<dbReference type="Pfam" id="PF07531">
    <property type="entry name" value="TAFH"/>
    <property type="match status" value="1"/>
</dbReference>
<dbReference type="PROSITE" id="PS51119">
    <property type="entry name" value="TAFH"/>
    <property type="match status" value="1"/>
</dbReference>
<feature type="domain" description="TAFH" evidence="8">
    <location>
        <begin position="135"/>
        <end position="231"/>
    </location>
</feature>
<feature type="transmembrane region" description="Helical" evidence="7">
    <location>
        <begin position="91"/>
        <end position="110"/>
    </location>
</feature>
<keyword evidence="4" id="KW-0804">Transcription</keyword>
<dbReference type="AlphaFoldDB" id="A0A4E0R1U4"/>
<organism evidence="9 10">
    <name type="scientific">Fasciola hepatica</name>
    <name type="common">Liver fluke</name>
    <dbReference type="NCBI Taxonomy" id="6192"/>
    <lineage>
        <taxon>Eukaryota</taxon>
        <taxon>Metazoa</taxon>
        <taxon>Spiralia</taxon>
        <taxon>Lophotrochozoa</taxon>
        <taxon>Platyhelminthes</taxon>
        <taxon>Trematoda</taxon>
        <taxon>Digenea</taxon>
        <taxon>Plagiorchiida</taxon>
        <taxon>Echinostomata</taxon>
        <taxon>Echinostomatoidea</taxon>
        <taxon>Fasciolidae</taxon>
        <taxon>Fasciola</taxon>
    </lineage>
</organism>
<feature type="compositionally biased region" description="Polar residues" evidence="6">
    <location>
        <begin position="716"/>
        <end position="735"/>
    </location>
</feature>
<dbReference type="GO" id="GO:0005669">
    <property type="term" value="C:transcription factor TFIID complex"/>
    <property type="evidence" value="ECO:0007669"/>
    <property type="project" value="InterPro"/>
</dbReference>
<dbReference type="GO" id="GO:0003677">
    <property type="term" value="F:DNA binding"/>
    <property type="evidence" value="ECO:0007669"/>
    <property type="project" value="TreeGrafter"/>
</dbReference>
<dbReference type="Gene3D" id="1.20.120.1110">
    <property type="entry name" value="TAFH/NHR1 domain"/>
    <property type="match status" value="1"/>
</dbReference>
<keyword evidence="7" id="KW-1133">Transmembrane helix</keyword>
<keyword evidence="10" id="KW-1185">Reference proteome</keyword>
<evidence type="ECO:0000256" key="5">
    <source>
        <dbReference type="ARBA" id="ARBA00023242"/>
    </source>
</evidence>
<gene>
    <name evidence="9" type="ORF">D915_009867</name>
</gene>
<dbReference type="PANTHER" id="PTHR15138">
    <property type="entry name" value="TRANSCRIPTION INITIATION FACTOR TFIID SUBUNIT 4"/>
    <property type="match status" value="1"/>
</dbReference>
<keyword evidence="5" id="KW-0539">Nucleus</keyword>
<evidence type="ECO:0000313" key="9">
    <source>
        <dbReference type="EMBL" id="THD19421.1"/>
    </source>
</evidence>
<feature type="region of interest" description="Disordered" evidence="6">
    <location>
        <begin position="704"/>
        <end position="745"/>
    </location>
</feature>
<evidence type="ECO:0000256" key="3">
    <source>
        <dbReference type="ARBA" id="ARBA00023015"/>
    </source>
</evidence>
<comment type="subcellular location">
    <subcellularLocation>
        <location evidence="1">Nucleus</location>
    </subcellularLocation>
</comment>
<dbReference type="Proteomes" id="UP000230066">
    <property type="component" value="Unassembled WGS sequence"/>
</dbReference>
<name>A0A4E0R1U4_FASHE</name>
<dbReference type="CDD" id="cd08045">
    <property type="entry name" value="HFD_TAF4"/>
    <property type="match status" value="1"/>
</dbReference>
<proteinExistence type="inferred from homology"/>
<evidence type="ECO:0000313" key="10">
    <source>
        <dbReference type="Proteomes" id="UP000230066"/>
    </source>
</evidence>
<feature type="region of interest" description="Disordered" evidence="6">
    <location>
        <begin position="645"/>
        <end position="689"/>
    </location>
</feature>
<dbReference type="GO" id="GO:0016251">
    <property type="term" value="F:RNA polymerase II general transcription initiation factor activity"/>
    <property type="evidence" value="ECO:0007669"/>
    <property type="project" value="TreeGrafter"/>
</dbReference>
<dbReference type="GO" id="GO:0003743">
    <property type="term" value="F:translation initiation factor activity"/>
    <property type="evidence" value="ECO:0007669"/>
    <property type="project" value="UniProtKB-KW"/>
</dbReference>
<dbReference type="PANTHER" id="PTHR15138:SF14">
    <property type="entry name" value="TRANSCRIPTION INITIATION FACTOR TFIID SUBUNIT 4"/>
    <property type="match status" value="1"/>
</dbReference>
<evidence type="ECO:0000256" key="7">
    <source>
        <dbReference type="SAM" id="Phobius"/>
    </source>
</evidence>
<dbReference type="Pfam" id="PF05236">
    <property type="entry name" value="TAF4"/>
    <property type="match status" value="1"/>
</dbReference>
<feature type="region of interest" description="Disordered" evidence="6">
    <location>
        <begin position="398"/>
        <end position="417"/>
    </location>
</feature>
<evidence type="ECO:0000256" key="4">
    <source>
        <dbReference type="ARBA" id="ARBA00023163"/>
    </source>
</evidence>
<reference evidence="9" key="1">
    <citation type="submission" date="2019-03" db="EMBL/GenBank/DDBJ databases">
        <title>Improved annotation for the trematode Fasciola hepatica.</title>
        <authorList>
            <person name="Choi Y.-J."/>
            <person name="Martin J."/>
            <person name="Mitreva M."/>
        </authorList>
    </citation>
    <scope>NUCLEOTIDE SEQUENCE [LARGE SCALE GENOMIC DNA]</scope>
</reference>
<evidence type="ECO:0000259" key="8">
    <source>
        <dbReference type="PROSITE" id="PS51119"/>
    </source>
</evidence>
<feature type="compositionally biased region" description="Low complexity" evidence="6">
    <location>
        <begin position="398"/>
        <end position="413"/>
    </location>
</feature>
<dbReference type="EMBL" id="JXXN02006470">
    <property type="protein sequence ID" value="THD19421.1"/>
    <property type="molecule type" value="Genomic_DNA"/>
</dbReference>
<dbReference type="InterPro" id="IPR037249">
    <property type="entry name" value="TAFH/NHR1_dom_sf"/>
</dbReference>
<keyword evidence="3" id="KW-0805">Transcription regulation</keyword>
<accession>A0A4E0R1U4</accession>
<dbReference type="InterPro" id="IPR007900">
    <property type="entry name" value="TAF4_C"/>
</dbReference>
<dbReference type="SUPFAM" id="SSF158553">
    <property type="entry name" value="TAFH domain-like"/>
    <property type="match status" value="1"/>
</dbReference>